<evidence type="ECO:0000313" key="12">
    <source>
        <dbReference type="Proteomes" id="UP000015101"/>
    </source>
</evidence>
<evidence type="ECO:0000313" key="10">
    <source>
        <dbReference type="EMBL" id="ESN90688.1"/>
    </source>
</evidence>
<dbReference type="GeneID" id="20214550"/>
<organism evidence="11 12">
    <name type="scientific">Helobdella robusta</name>
    <name type="common">Californian leech</name>
    <dbReference type="NCBI Taxonomy" id="6412"/>
    <lineage>
        <taxon>Eukaryota</taxon>
        <taxon>Metazoa</taxon>
        <taxon>Spiralia</taxon>
        <taxon>Lophotrochozoa</taxon>
        <taxon>Annelida</taxon>
        <taxon>Clitellata</taxon>
        <taxon>Hirudinea</taxon>
        <taxon>Rhynchobdellida</taxon>
        <taxon>Glossiphoniidae</taxon>
        <taxon>Helobdella</taxon>
    </lineage>
</organism>
<keyword evidence="5 6" id="KW-0539">Nucleus</keyword>
<feature type="binding site" evidence="6">
    <location>
        <position position="58"/>
    </location>
    <ligand>
        <name>ATP</name>
        <dbReference type="ChEBI" id="CHEBI:30616"/>
    </ligand>
</feature>
<dbReference type="PANTHER" id="PTHR12755:SF6">
    <property type="entry name" value="POLYRIBONUCLEOTIDE 5'-HYDROXYL-KINASE CLP1"/>
    <property type="match status" value="1"/>
</dbReference>
<evidence type="ECO:0000256" key="1">
    <source>
        <dbReference type="ARBA" id="ARBA00004123"/>
    </source>
</evidence>
<dbReference type="GO" id="GO:0005634">
    <property type="term" value="C:nucleus"/>
    <property type="evidence" value="ECO:0000318"/>
    <property type="project" value="GO_Central"/>
</dbReference>
<dbReference type="InterPro" id="IPR045116">
    <property type="entry name" value="Clp1/Grc3"/>
</dbReference>
<dbReference type="PANTHER" id="PTHR12755">
    <property type="entry name" value="CLEAVAGE/POLYADENYLATION FACTOR IA SUBUNIT CLP1P"/>
    <property type="match status" value="1"/>
</dbReference>
<evidence type="ECO:0000256" key="5">
    <source>
        <dbReference type="ARBA" id="ARBA00023242"/>
    </source>
</evidence>
<dbReference type="eggNOG" id="KOG2749">
    <property type="taxonomic scope" value="Eukaryota"/>
</dbReference>
<feature type="domain" description="Clp1 C-terminal" evidence="7">
    <location>
        <begin position="310"/>
        <end position="418"/>
    </location>
</feature>
<dbReference type="Pfam" id="PF16573">
    <property type="entry name" value="CLP1_N"/>
    <property type="match status" value="1"/>
</dbReference>
<keyword evidence="12" id="KW-1185">Reference proteome</keyword>
<dbReference type="Proteomes" id="UP000015101">
    <property type="component" value="Unassembled WGS sequence"/>
</dbReference>
<name>T1G0F2_HELRO</name>
<dbReference type="FunCoup" id="T1G0F2">
    <property type="interactions" value="1278"/>
</dbReference>
<protein>
    <recommendedName>
        <fullName evidence="6">Protein CLP1 homolog</fullName>
    </recommendedName>
</protein>
<dbReference type="GO" id="GO:0051731">
    <property type="term" value="F:polynucleotide 5'-hydroxyl-kinase activity"/>
    <property type="evidence" value="ECO:0000318"/>
    <property type="project" value="GO_Central"/>
</dbReference>
<dbReference type="OrthoDB" id="258143at2759"/>
<reference evidence="11" key="3">
    <citation type="submission" date="2015-06" db="UniProtKB">
        <authorList>
            <consortium name="EnsemblMetazoa"/>
        </authorList>
    </citation>
    <scope>IDENTIFICATION</scope>
</reference>
<dbReference type="GO" id="GO:0005849">
    <property type="term" value="C:mRNA cleavage factor complex"/>
    <property type="evidence" value="ECO:0007669"/>
    <property type="project" value="InterPro"/>
</dbReference>
<dbReference type="EMBL" id="AMQM01002357">
    <property type="status" value="NOT_ANNOTATED_CDS"/>
    <property type="molecule type" value="Genomic_DNA"/>
</dbReference>
<evidence type="ECO:0000256" key="6">
    <source>
        <dbReference type="HAMAP-Rule" id="MF_03035"/>
    </source>
</evidence>
<comment type="function">
    <text evidence="6">Required for endonucleolytic cleavage during polyadenylation-dependent pre-mRNA 3'-end formation.</text>
</comment>
<dbReference type="GO" id="GO:0031124">
    <property type="term" value="P:mRNA 3'-end processing"/>
    <property type="evidence" value="ECO:0007669"/>
    <property type="project" value="UniProtKB-UniRule"/>
</dbReference>
<comment type="subcellular location">
    <subcellularLocation>
        <location evidence="1 6">Nucleus</location>
    </subcellularLocation>
</comment>
<reference evidence="12" key="1">
    <citation type="submission" date="2012-12" db="EMBL/GenBank/DDBJ databases">
        <authorList>
            <person name="Hellsten U."/>
            <person name="Grimwood J."/>
            <person name="Chapman J.A."/>
            <person name="Shapiro H."/>
            <person name="Aerts A."/>
            <person name="Otillar R.P."/>
            <person name="Terry A.Y."/>
            <person name="Boore J.L."/>
            <person name="Simakov O."/>
            <person name="Marletaz F."/>
            <person name="Cho S.-J."/>
            <person name="Edsinger-Gonzales E."/>
            <person name="Havlak P."/>
            <person name="Kuo D.-H."/>
            <person name="Larsson T."/>
            <person name="Lv J."/>
            <person name="Arendt D."/>
            <person name="Savage R."/>
            <person name="Osoegawa K."/>
            <person name="de Jong P."/>
            <person name="Lindberg D.R."/>
            <person name="Seaver E.C."/>
            <person name="Weisblat D.A."/>
            <person name="Putnam N.H."/>
            <person name="Grigoriev I.V."/>
            <person name="Rokhsar D.S."/>
        </authorList>
    </citation>
    <scope>NUCLEOTIDE SEQUENCE</scope>
</reference>
<dbReference type="Gene3D" id="2.60.120.1030">
    <property type="entry name" value="Clp1, DNA binding domain"/>
    <property type="match status" value="1"/>
</dbReference>
<dbReference type="InterPro" id="IPR038239">
    <property type="entry name" value="Clp1_N_sf"/>
</dbReference>
<reference evidence="10 12" key="2">
    <citation type="journal article" date="2013" name="Nature">
        <title>Insights into bilaterian evolution from three spiralian genomes.</title>
        <authorList>
            <person name="Simakov O."/>
            <person name="Marletaz F."/>
            <person name="Cho S.J."/>
            <person name="Edsinger-Gonzales E."/>
            <person name="Havlak P."/>
            <person name="Hellsten U."/>
            <person name="Kuo D.H."/>
            <person name="Larsson T."/>
            <person name="Lv J."/>
            <person name="Arendt D."/>
            <person name="Savage R."/>
            <person name="Osoegawa K."/>
            <person name="de Jong P."/>
            <person name="Grimwood J."/>
            <person name="Chapman J.A."/>
            <person name="Shapiro H."/>
            <person name="Aerts A."/>
            <person name="Otillar R.P."/>
            <person name="Terry A.Y."/>
            <person name="Boore J.L."/>
            <person name="Grigoriev I.V."/>
            <person name="Lindberg D.R."/>
            <person name="Seaver E.C."/>
            <person name="Weisblat D.A."/>
            <person name="Putnam N.H."/>
            <person name="Rokhsar D.S."/>
        </authorList>
    </citation>
    <scope>NUCLEOTIDE SEQUENCE</scope>
</reference>
<dbReference type="GO" id="GO:0006388">
    <property type="term" value="P:tRNA splicing, via endonucleolytic cleavage and ligation"/>
    <property type="evidence" value="ECO:0000318"/>
    <property type="project" value="GO_Central"/>
</dbReference>
<dbReference type="Pfam" id="PF06807">
    <property type="entry name" value="Clp1"/>
    <property type="match status" value="1"/>
</dbReference>
<keyword evidence="3 6" id="KW-0547">Nucleotide-binding</keyword>
<evidence type="ECO:0000256" key="4">
    <source>
        <dbReference type="ARBA" id="ARBA00022840"/>
    </source>
</evidence>
<keyword evidence="2 6" id="KW-0507">mRNA processing</keyword>
<feature type="domain" description="Clp1 N-terminal" evidence="8">
    <location>
        <begin position="12"/>
        <end position="103"/>
    </location>
</feature>
<evidence type="ECO:0000259" key="7">
    <source>
        <dbReference type="Pfam" id="PF06807"/>
    </source>
</evidence>
<dbReference type="Pfam" id="PF16575">
    <property type="entry name" value="CLP1_P"/>
    <property type="match status" value="1"/>
</dbReference>
<dbReference type="SUPFAM" id="SSF52540">
    <property type="entry name" value="P-loop containing nucleoside triphosphate hydrolases"/>
    <property type="match status" value="1"/>
</dbReference>
<dbReference type="FunFam" id="2.40.30.330:FF:000001">
    <property type="entry name" value="Protein CLP1 homolog"/>
    <property type="match status" value="1"/>
</dbReference>
<gene>
    <name evidence="11" type="primary">20214550</name>
    <name evidence="10" type="ORF">HELRODRAFT_70975</name>
</gene>
<proteinExistence type="inferred from homology"/>
<dbReference type="KEGG" id="hro:HELRODRAFT_70975"/>
<dbReference type="InterPro" id="IPR032319">
    <property type="entry name" value="CLP1_P"/>
</dbReference>
<evidence type="ECO:0000259" key="9">
    <source>
        <dbReference type="Pfam" id="PF16575"/>
    </source>
</evidence>
<evidence type="ECO:0000259" key="8">
    <source>
        <dbReference type="Pfam" id="PF16573"/>
    </source>
</evidence>
<dbReference type="InterPro" id="IPR038238">
    <property type="entry name" value="Clp1_C_sf"/>
</dbReference>
<keyword evidence="4 6" id="KW-0067">ATP-binding</keyword>
<evidence type="ECO:0000313" key="11">
    <source>
        <dbReference type="EnsemblMetazoa" id="HelroP70975"/>
    </source>
</evidence>
<dbReference type="Gene3D" id="2.40.30.330">
    <property type="entry name" value="Pre-mRNA cleavage complex subunit Clp1, C-terminal domain"/>
    <property type="match status" value="1"/>
</dbReference>
<dbReference type="RefSeq" id="XP_009031199.1">
    <property type="nucleotide sequence ID" value="XM_009032951.1"/>
</dbReference>
<feature type="binding site" evidence="6">
    <location>
        <position position="17"/>
    </location>
    <ligand>
        <name>ATP</name>
        <dbReference type="ChEBI" id="CHEBI:30616"/>
    </ligand>
</feature>
<feature type="binding site" evidence="6">
    <location>
        <begin position="120"/>
        <end position="125"/>
    </location>
    <ligand>
        <name>ATP</name>
        <dbReference type="ChEBI" id="CHEBI:30616"/>
    </ligand>
</feature>
<dbReference type="InterPro" id="IPR010655">
    <property type="entry name" value="Clp1_C"/>
</dbReference>
<dbReference type="EnsemblMetazoa" id="HelroT70975">
    <property type="protein sequence ID" value="HelroP70975"/>
    <property type="gene ID" value="HelroG70975"/>
</dbReference>
<dbReference type="STRING" id="6412.T1G0F2"/>
<dbReference type="HOGENOM" id="CLU_018195_1_0_1"/>
<comment type="similarity">
    <text evidence="6">Belongs to the Clp1 family. Clp1 subfamily.</text>
</comment>
<accession>T1G0F2</accession>
<dbReference type="InterPro" id="IPR028606">
    <property type="entry name" value="Clp1"/>
</dbReference>
<evidence type="ECO:0000256" key="3">
    <source>
        <dbReference type="ARBA" id="ARBA00022741"/>
    </source>
</evidence>
<evidence type="ECO:0000256" key="2">
    <source>
        <dbReference type="ARBA" id="ARBA00022664"/>
    </source>
</evidence>
<dbReference type="CTD" id="20214550"/>
<dbReference type="InParanoid" id="T1G0F2"/>
<dbReference type="OMA" id="GENQWER"/>
<dbReference type="AlphaFoldDB" id="T1G0F2"/>
<dbReference type="Gene3D" id="3.40.50.300">
    <property type="entry name" value="P-loop containing nucleotide triphosphate hydrolases"/>
    <property type="match status" value="1"/>
</dbReference>
<dbReference type="InterPro" id="IPR027417">
    <property type="entry name" value="P-loop_NTPase"/>
</dbReference>
<dbReference type="FunFam" id="2.60.120.1030:FF:000001">
    <property type="entry name" value="Protein CLP1 homolog 5"/>
    <property type="match status" value="1"/>
</dbReference>
<feature type="domain" description="Clp1 P-loop" evidence="9">
    <location>
        <begin position="117"/>
        <end position="303"/>
    </location>
</feature>
<sequence>MKVGAKKQLFDLPPNAELRFEVEEDSGPIQIELSSGNAEYFGTELVLKRNYTFPVGAKGAIFTYHGCQLWVIGKSEDLYTKDSPTMNIYINLHDALDQMRRKAVETMNRGPRVLIVGPSDVGKSTLSRILVNYGTRLGWTPLFIDLDVGQNEISMPGTVSALCITQPVDIEKGYDTKNQLVFHYGHESPTENTKYFNSVVNFLAECVNFKCEMSDECNASGVIINTGGCIRDEGYKCLLNVAAAFEIEVLVVIDNELLYTKFQNDLPLFVKTVMLPKSGGAVQRSQEFRANSMYMNIKKYFYGASNELHSHTCDVQFQEVEIYKIGAPKLPASMLPLGVILEDSDMKLTPVSVSGSLENCVLSTSFASTRDEIMKNNVSGFVAVLKVDTQKQTMTILSPEPRPFSWNILLLMDIKFSEI</sequence>
<dbReference type="GO" id="GO:0005524">
    <property type="term" value="F:ATP binding"/>
    <property type="evidence" value="ECO:0007669"/>
    <property type="project" value="UniProtKB-UniRule"/>
</dbReference>
<dbReference type="HAMAP" id="MF_03035">
    <property type="entry name" value="Clp1"/>
    <property type="match status" value="1"/>
</dbReference>
<dbReference type="InterPro" id="IPR032324">
    <property type="entry name" value="Clp1_N"/>
</dbReference>
<dbReference type="EMBL" id="KB097753">
    <property type="protein sequence ID" value="ESN90688.1"/>
    <property type="molecule type" value="Genomic_DNA"/>
</dbReference>